<protein>
    <submittedName>
        <fullName evidence="3">Rhodanese-like domain-containing protein</fullName>
    </submittedName>
</protein>
<evidence type="ECO:0000256" key="1">
    <source>
        <dbReference type="SAM" id="Phobius"/>
    </source>
</evidence>
<dbReference type="Proteomes" id="UP001182303">
    <property type="component" value="Unassembled WGS sequence"/>
</dbReference>
<evidence type="ECO:0000313" key="4">
    <source>
        <dbReference type="Proteomes" id="UP001182303"/>
    </source>
</evidence>
<dbReference type="SMART" id="SM00450">
    <property type="entry name" value="RHOD"/>
    <property type="match status" value="1"/>
</dbReference>
<name>A0AAE4JS87_CLOSG</name>
<dbReference type="InterPro" id="IPR036873">
    <property type="entry name" value="Rhodanese-like_dom_sf"/>
</dbReference>
<keyword evidence="1" id="KW-0472">Membrane</keyword>
<dbReference type="EMBL" id="JARUIS010000007">
    <property type="protein sequence ID" value="MDS1003115.1"/>
    <property type="molecule type" value="Genomic_DNA"/>
</dbReference>
<dbReference type="PANTHER" id="PTHR44086">
    <property type="entry name" value="THIOSULFATE SULFURTRANSFERASE RDL2, MITOCHONDRIAL-RELATED"/>
    <property type="match status" value="1"/>
</dbReference>
<sequence length="137" mass="15850">MYKLNYKIRNKFIFYSLFVVLLTSILLIPLYSAKAYKNISPEEIKQIASNPYSTALIVDVRTYKEFSNGHIPKSLNIPINEFKNTILSKNIDKDTKIIIYCNNGVRAKNASSLLDKLGFTNIYVLDQLNSWPYPLEY</sequence>
<accession>A0AAE4JS87</accession>
<dbReference type="AlphaFoldDB" id="A0AAE4JS87"/>
<comment type="caution">
    <text evidence="3">The sequence shown here is derived from an EMBL/GenBank/DDBJ whole genome shotgun (WGS) entry which is preliminary data.</text>
</comment>
<dbReference type="SUPFAM" id="SSF52821">
    <property type="entry name" value="Rhodanese/Cell cycle control phosphatase"/>
    <property type="match status" value="1"/>
</dbReference>
<evidence type="ECO:0000313" key="3">
    <source>
        <dbReference type="EMBL" id="MDS1003115.1"/>
    </source>
</evidence>
<dbReference type="Pfam" id="PF00581">
    <property type="entry name" value="Rhodanese"/>
    <property type="match status" value="1"/>
</dbReference>
<keyword evidence="1" id="KW-1133">Transmembrane helix</keyword>
<dbReference type="PROSITE" id="PS50206">
    <property type="entry name" value="RHODANESE_3"/>
    <property type="match status" value="1"/>
</dbReference>
<dbReference type="PANTHER" id="PTHR44086:SF13">
    <property type="entry name" value="THIOSULFATE SULFURTRANSFERASE PSPE"/>
    <property type="match status" value="1"/>
</dbReference>
<dbReference type="CDD" id="cd00158">
    <property type="entry name" value="RHOD"/>
    <property type="match status" value="1"/>
</dbReference>
<feature type="transmembrane region" description="Helical" evidence="1">
    <location>
        <begin position="12"/>
        <end position="31"/>
    </location>
</feature>
<evidence type="ECO:0000259" key="2">
    <source>
        <dbReference type="PROSITE" id="PS50206"/>
    </source>
</evidence>
<gene>
    <name evidence="3" type="ORF">P9J83_06305</name>
</gene>
<proteinExistence type="predicted"/>
<keyword evidence="1" id="KW-0812">Transmembrane</keyword>
<reference evidence="3" key="1">
    <citation type="submission" date="2023-04" db="EMBL/GenBank/DDBJ databases">
        <title>Assessment of the microbiological origin of a defect in Grana Padano cheese.</title>
        <authorList>
            <person name="Zago M."/>
            <person name="Rossetti L."/>
            <person name="Bonvini B."/>
            <person name="Carminati D."/>
            <person name="Giraffa G."/>
        </authorList>
    </citation>
    <scope>NUCLEOTIDE SEQUENCE</scope>
    <source>
        <strain evidence="3">4990</strain>
    </source>
</reference>
<feature type="domain" description="Rhodanese" evidence="2">
    <location>
        <begin position="51"/>
        <end position="137"/>
    </location>
</feature>
<dbReference type="Gene3D" id="3.40.250.10">
    <property type="entry name" value="Rhodanese-like domain"/>
    <property type="match status" value="1"/>
</dbReference>
<dbReference type="InterPro" id="IPR001763">
    <property type="entry name" value="Rhodanese-like_dom"/>
</dbReference>
<organism evidence="3 4">
    <name type="scientific">Clostridium sporogenes</name>
    <dbReference type="NCBI Taxonomy" id="1509"/>
    <lineage>
        <taxon>Bacteria</taxon>
        <taxon>Bacillati</taxon>
        <taxon>Bacillota</taxon>
        <taxon>Clostridia</taxon>
        <taxon>Eubacteriales</taxon>
        <taxon>Clostridiaceae</taxon>
        <taxon>Clostridium</taxon>
    </lineage>
</organism>
<dbReference type="GO" id="GO:0004792">
    <property type="term" value="F:thiosulfate-cyanide sulfurtransferase activity"/>
    <property type="evidence" value="ECO:0007669"/>
    <property type="project" value="TreeGrafter"/>
</dbReference>